<dbReference type="STRING" id="1480694.DC28_07710"/>
<dbReference type="eggNOG" id="COG5450">
    <property type="taxonomic scope" value="Bacteria"/>
</dbReference>
<evidence type="ECO:0000313" key="1">
    <source>
        <dbReference type="EMBL" id="KGE72173.1"/>
    </source>
</evidence>
<gene>
    <name evidence="1" type="ORF">DC28_07710</name>
</gene>
<dbReference type="OrthoDB" id="9805830at2"/>
<organism evidence="1 2">
    <name type="scientific">Spirochaeta lutea</name>
    <dbReference type="NCBI Taxonomy" id="1480694"/>
    <lineage>
        <taxon>Bacteria</taxon>
        <taxon>Pseudomonadati</taxon>
        <taxon>Spirochaetota</taxon>
        <taxon>Spirochaetia</taxon>
        <taxon>Spirochaetales</taxon>
        <taxon>Spirochaetaceae</taxon>
        <taxon>Spirochaeta</taxon>
    </lineage>
</organism>
<comment type="caution">
    <text evidence="1">The sequence shown here is derived from an EMBL/GenBank/DDBJ whole genome shotgun (WGS) entry which is preliminary data.</text>
</comment>
<dbReference type="Pfam" id="PF09957">
    <property type="entry name" value="VapB_antitoxin"/>
    <property type="match status" value="1"/>
</dbReference>
<name>A0A098QXL3_9SPIO</name>
<dbReference type="Proteomes" id="UP000029692">
    <property type="component" value="Unassembled WGS sequence"/>
</dbReference>
<evidence type="ECO:0000313" key="2">
    <source>
        <dbReference type="Proteomes" id="UP000029692"/>
    </source>
</evidence>
<dbReference type="InterPro" id="IPR019239">
    <property type="entry name" value="VapB_antitoxin"/>
</dbReference>
<accession>A0A098QXL3</accession>
<evidence type="ECO:0008006" key="3">
    <source>
        <dbReference type="Google" id="ProtNLM"/>
    </source>
</evidence>
<dbReference type="EMBL" id="JNUP01000060">
    <property type="protein sequence ID" value="KGE72173.1"/>
    <property type="molecule type" value="Genomic_DNA"/>
</dbReference>
<keyword evidence="2" id="KW-1185">Reference proteome</keyword>
<protein>
    <recommendedName>
        <fullName evidence="3">Antitoxin</fullName>
    </recommendedName>
</protein>
<dbReference type="AlphaFoldDB" id="A0A098QXL3"/>
<dbReference type="RefSeq" id="WP_037547388.1">
    <property type="nucleotide sequence ID" value="NZ_JNUP01000060.1"/>
</dbReference>
<sequence length="67" mass="8022">MRTNVVLDDQLVEEAFKLAKHIHTKKDLIEIALQEFVRTRKMRNLRDLKGKIAFSDGYDFKKMREDK</sequence>
<proteinExistence type="predicted"/>
<reference evidence="1 2" key="1">
    <citation type="submission" date="2014-05" db="EMBL/GenBank/DDBJ databases">
        <title>De novo Genome Sequence of Spirocheata sp.</title>
        <authorList>
            <person name="Shivani Y."/>
            <person name="Subhash Y."/>
            <person name="Tushar L."/>
            <person name="Sasikala C."/>
            <person name="Ramana C.V."/>
        </authorList>
    </citation>
    <scope>NUCLEOTIDE SEQUENCE [LARGE SCALE GENOMIC DNA]</scope>
    <source>
        <strain evidence="1 2">JC230</strain>
    </source>
</reference>